<dbReference type="AlphaFoldDB" id="A0A3P9IRI9"/>
<reference evidence="7" key="3">
    <citation type="submission" date="2025-08" db="UniProtKB">
        <authorList>
            <consortium name="Ensembl"/>
        </authorList>
    </citation>
    <scope>IDENTIFICATION</scope>
    <source>
        <strain evidence="7">HSOK</strain>
    </source>
</reference>
<evidence type="ECO:0000256" key="2">
    <source>
        <dbReference type="ARBA" id="ARBA00023136"/>
    </source>
</evidence>
<evidence type="ECO:0000256" key="1">
    <source>
        <dbReference type="ARBA" id="ARBA00004370"/>
    </source>
</evidence>
<dbReference type="InterPro" id="IPR048347">
    <property type="entry name" value="Sarcoglycan_C"/>
</dbReference>
<accession>A0A3P9IRI9</accession>
<evidence type="ECO:0000256" key="3">
    <source>
        <dbReference type="SAM" id="MobiDB-lite"/>
    </source>
</evidence>
<evidence type="ECO:0000313" key="8">
    <source>
        <dbReference type="Proteomes" id="UP000265200"/>
    </source>
</evidence>
<name>A0A3P9IRI9_ORYLA</name>
<feature type="region of interest" description="Disordered" evidence="3">
    <location>
        <begin position="394"/>
        <end position="413"/>
    </location>
</feature>
<keyword evidence="4" id="KW-0812">Transmembrane</keyword>
<dbReference type="InterPro" id="IPR048346">
    <property type="entry name" value="Sarcoglycan_N"/>
</dbReference>
<dbReference type="PANTHER" id="PTHR10132:SF16">
    <property type="entry name" value="ALPHA-SARCOGLYCAN"/>
    <property type="match status" value="1"/>
</dbReference>
<dbReference type="Ensembl" id="ENSORLT00015012920.1">
    <property type="protein sequence ID" value="ENSORLP00015022478.1"/>
    <property type="gene ID" value="ENSORLG00015001861.1"/>
</dbReference>
<dbReference type="InterPro" id="IPR015919">
    <property type="entry name" value="Cadherin-like_sf"/>
</dbReference>
<dbReference type="InterPro" id="IPR008908">
    <property type="entry name" value="Sarcoglycan_alpha/epsilon"/>
</dbReference>
<organism evidence="7 8">
    <name type="scientific">Oryzias latipes</name>
    <name type="common">Japanese rice fish</name>
    <name type="synonym">Japanese killifish</name>
    <dbReference type="NCBI Taxonomy" id="8090"/>
    <lineage>
        <taxon>Eukaryota</taxon>
        <taxon>Metazoa</taxon>
        <taxon>Chordata</taxon>
        <taxon>Craniata</taxon>
        <taxon>Vertebrata</taxon>
        <taxon>Euteleostomi</taxon>
        <taxon>Actinopterygii</taxon>
        <taxon>Neopterygii</taxon>
        <taxon>Teleostei</taxon>
        <taxon>Neoteleostei</taxon>
        <taxon>Acanthomorphata</taxon>
        <taxon>Ovalentaria</taxon>
        <taxon>Atherinomorphae</taxon>
        <taxon>Beloniformes</taxon>
        <taxon>Adrianichthyidae</taxon>
        <taxon>Oryziinae</taxon>
        <taxon>Oryzias</taxon>
    </lineage>
</organism>
<feature type="domain" description="Sarcoglycan alpha/epsilon second" evidence="6">
    <location>
        <begin position="268"/>
        <end position="350"/>
    </location>
</feature>
<feature type="domain" description="Sarcoglycan alpha/epsilon N-terminal" evidence="5">
    <location>
        <begin position="166"/>
        <end position="262"/>
    </location>
</feature>
<protein>
    <submittedName>
        <fullName evidence="7">Sarcoglycan, alpha</fullName>
    </submittedName>
</protein>
<dbReference type="GO" id="GO:0005509">
    <property type="term" value="F:calcium ion binding"/>
    <property type="evidence" value="ECO:0007669"/>
    <property type="project" value="InterPro"/>
</dbReference>
<evidence type="ECO:0000313" key="7">
    <source>
        <dbReference type="Ensembl" id="ENSORLP00015022478.1"/>
    </source>
</evidence>
<keyword evidence="2 4" id="KW-0472">Membrane</keyword>
<dbReference type="PANTHER" id="PTHR10132">
    <property type="entry name" value="ALPHA-/EPSILON-SARCOGLYCAN FAMILY MEMBER"/>
    <property type="match status" value="1"/>
</dbReference>
<reference evidence="7" key="4">
    <citation type="submission" date="2025-09" db="UniProtKB">
        <authorList>
            <consortium name="Ensembl"/>
        </authorList>
    </citation>
    <scope>IDENTIFICATION</scope>
    <source>
        <strain evidence="7">HSOK</strain>
    </source>
</reference>
<feature type="transmembrane region" description="Helical" evidence="4">
    <location>
        <begin position="428"/>
        <end position="451"/>
    </location>
</feature>
<dbReference type="Pfam" id="PF05510">
    <property type="entry name" value="Sarcoglycan_2"/>
    <property type="match status" value="1"/>
</dbReference>
<reference evidence="7 8" key="2">
    <citation type="submission" date="2017-04" db="EMBL/GenBank/DDBJ databases">
        <title>CpG methylation of centromeres and impact of large insertions on vertebrate speciation.</title>
        <authorList>
            <person name="Ichikawa K."/>
            <person name="Yoshimura J."/>
            <person name="Morishita S."/>
        </authorList>
    </citation>
    <scope>NUCLEOTIDE SEQUENCE</scope>
    <source>
        <strain evidence="7 8">HSOK</strain>
    </source>
</reference>
<evidence type="ECO:0000256" key="4">
    <source>
        <dbReference type="SAM" id="Phobius"/>
    </source>
</evidence>
<dbReference type="GO" id="GO:0016012">
    <property type="term" value="C:sarcoglycan complex"/>
    <property type="evidence" value="ECO:0007669"/>
    <property type="project" value="InterPro"/>
</dbReference>
<dbReference type="Proteomes" id="UP000265200">
    <property type="component" value="Chromosome 19"/>
</dbReference>
<evidence type="ECO:0000259" key="5">
    <source>
        <dbReference type="Pfam" id="PF05510"/>
    </source>
</evidence>
<dbReference type="Pfam" id="PF20989">
    <property type="entry name" value="Sarcoglycan_2_C"/>
    <property type="match status" value="1"/>
</dbReference>
<dbReference type="SUPFAM" id="SSF49313">
    <property type="entry name" value="Cadherin-like"/>
    <property type="match status" value="1"/>
</dbReference>
<sequence length="533" mass="59101">MFLIRCTLEPYLRPRGPSCRSPFAALSLTGFRACIPASYAFLCGDGLRSVEPEPVLLDVGSVFIMVSHAWACLPSSHGQICSIHQKGGARAGPAEGLKPKQQLALKALCVSALQFLSSAAAEKCLHLALSIKSPNKMAGYGSGLFFLTVCAASLFGAKAEVKFTIPVGRLFTHELTKETIQSDLEPLRKLYDENFYNDPIIFKCKQQNFPDLPEWLRFIQRHPNDNGFLYGTPTSPGKSIIEVYAVNKRSYEAAKETLVIKIVEGNMLPYQAEFFIALREIERVLPSSVQNEIKQDLQKLWNTESLEIVNMTNALDRGGRVPLPIAGHYEGVYVKVGSHKYFSECLLKILKPEHQRQCAVEPRAKGPGGCNFCSIPSNCITWCKTKLFDLTKREPKPPAPSMGSGILEAGGDFNPPDSPPGRDYFPDYIVTVIVPLILAFVLCLLLAFIMFGRREGLTKRNARTDEIQLYHHYTIHGNTDELRGMAGRRGVPPPLSTLPMFNSRTGERASPLHSDSIPLIMAQQDPYSDTLPR</sequence>
<reference key="1">
    <citation type="journal article" date="2007" name="Nature">
        <title>The medaka draft genome and insights into vertebrate genome evolution.</title>
        <authorList>
            <person name="Kasahara M."/>
            <person name="Naruse K."/>
            <person name="Sasaki S."/>
            <person name="Nakatani Y."/>
            <person name="Qu W."/>
            <person name="Ahsan B."/>
            <person name="Yamada T."/>
            <person name="Nagayasu Y."/>
            <person name="Doi K."/>
            <person name="Kasai Y."/>
            <person name="Jindo T."/>
            <person name="Kobayashi D."/>
            <person name="Shimada A."/>
            <person name="Toyoda A."/>
            <person name="Kuroki Y."/>
            <person name="Fujiyama A."/>
            <person name="Sasaki T."/>
            <person name="Shimizu A."/>
            <person name="Asakawa S."/>
            <person name="Shimizu N."/>
            <person name="Hashimoto S."/>
            <person name="Yang J."/>
            <person name="Lee Y."/>
            <person name="Matsushima K."/>
            <person name="Sugano S."/>
            <person name="Sakaizumi M."/>
            <person name="Narita T."/>
            <person name="Ohishi K."/>
            <person name="Haga S."/>
            <person name="Ohta F."/>
            <person name="Nomoto H."/>
            <person name="Nogata K."/>
            <person name="Morishita T."/>
            <person name="Endo T."/>
            <person name="Shin-I T."/>
            <person name="Takeda H."/>
            <person name="Morishita S."/>
            <person name="Kohara Y."/>
        </authorList>
    </citation>
    <scope>NUCLEOTIDE SEQUENCE [LARGE SCALE GENOMIC DNA]</scope>
    <source>
        <strain>Hd-rR</strain>
    </source>
</reference>
<keyword evidence="4" id="KW-1133">Transmembrane helix</keyword>
<comment type="subcellular location">
    <subcellularLocation>
        <location evidence="1">Membrane</location>
    </subcellularLocation>
</comment>
<proteinExistence type="predicted"/>
<evidence type="ECO:0000259" key="6">
    <source>
        <dbReference type="Pfam" id="PF20989"/>
    </source>
</evidence>